<dbReference type="AlphaFoldDB" id="A0A7S2KQL0"/>
<feature type="compositionally biased region" description="Polar residues" evidence="1">
    <location>
        <begin position="43"/>
        <end position="53"/>
    </location>
</feature>
<organism evidence="3">
    <name type="scientific">Leptocylindrus danicus</name>
    <dbReference type="NCBI Taxonomy" id="163516"/>
    <lineage>
        <taxon>Eukaryota</taxon>
        <taxon>Sar</taxon>
        <taxon>Stramenopiles</taxon>
        <taxon>Ochrophyta</taxon>
        <taxon>Bacillariophyta</taxon>
        <taxon>Coscinodiscophyceae</taxon>
        <taxon>Chaetocerotophycidae</taxon>
        <taxon>Leptocylindrales</taxon>
        <taxon>Leptocylindraceae</taxon>
        <taxon>Leptocylindrus</taxon>
    </lineage>
</organism>
<keyword evidence="2" id="KW-1133">Transmembrane helix</keyword>
<feature type="transmembrane region" description="Helical" evidence="2">
    <location>
        <begin position="204"/>
        <end position="226"/>
    </location>
</feature>
<evidence type="ECO:0000256" key="2">
    <source>
        <dbReference type="SAM" id="Phobius"/>
    </source>
</evidence>
<feature type="transmembrane region" description="Helical" evidence="2">
    <location>
        <begin position="98"/>
        <end position="124"/>
    </location>
</feature>
<evidence type="ECO:0000313" key="3">
    <source>
        <dbReference type="EMBL" id="CAD9582931.1"/>
    </source>
</evidence>
<reference evidence="3" key="1">
    <citation type="submission" date="2021-01" db="EMBL/GenBank/DDBJ databases">
        <authorList>
            <person name="Corre E."/>
            <person name="Pelletier E."/>
            <person name="Niang G."/>
            <person name="Scheremetjew M."/>
            <person name="Finn R."/>
            <person name="Kale V."/>
            <person name="Holt S."/>
            <person name="Cochrane G."/>
            <person name="Meng A."/>
            <person name="Brown T."/>
            <person name="Cohen L."/>
        </authorList>
    </citation>
    <scope>NUCLEOTIDE SEQUENCE</scope>
    <source>
        <strain evidence="3">B650</strain>
    </source>
</reference>
<gene>
    <name evidence="3" type="ORF">LDAN0321_LOCUS10824</name>
</gene>
<keyword evidence="2" id="KW-0812">Transmembrane</keyword>
<keyword evidence="2" id="KW-0472">Membrane</keyword>
<protein>
    <submittedName>
        <fullName evidence="3">Uncharacterized protein</fullName>
    </submittedName>
</protein>
<sequence length="483" mass="52754">MEEVSPLPPPEEDRKIVEPEIVVASGVVAVPDDDGALPPPQAKLSSDNVTDTLSPPEATVSVPHTTAVADPTSFSDNAPTDLAEEGDESCCLCHGPTIALQIFLMLTTLSAFVLSFVAVVTCEFMRVKDGDYFGLWGWGKSDNYYYYSGGGCSTSFSSYYMYDGFDLEDSSTLTARAFGTIAAICGAFIALGSFVALFVYPRWLWIALVVMAFLNTFFQSLVFVMYEGTLCTEEFSYDNYYWGWDDWYYPSYYEECYKGNGEYIYKDTYDEFPTTTIALRQSNNSTNSTNATNVPTASPIAIPSNNTNLTSPVFAPSESPIVATSMPTQVPSQMPSYCYDYATSGNVDMIYYQPSGPGCELSMGAQVAIAAIILWFISGVLLLFRKPNSRPIVNCCNLGTQTCCGEPVYADMSSSSNAGATNIGANPDIQMVVHEVTNPDGSKRTVTSYEPTYKEKKTVVELVHPDGSSTVKTLHETIVHNKV</sequence>
<dbReference type="EMBL" id="HBGY01016740">
    <property type="protein sequence ID" value="CAD9582931.1"/>
    <property type="molecule type" value="Transcribed_RNA"/>
</dbReference>
<feature type="transmembrane region" description="Helical" evidence="2">
    <location>
        <begin position="363"/>
        <end position="384"/>
    </location>
</feature>
<name>A0A7S2KQL0_9STRA</name>
<accession>A0A7S2KQL0</accession>
<feature type="transmembrane region" description="Helical" evidence="2">
    <location>
        <begin position="144"/>
        <end position="162"/>
    </location>
</feature>
<feature type="transmembrane region" description="Helical" evidence="2">
    <location>
        <begin position="174"/>
        <end position="197"/>
    </location>
</feature>
<feature type="region of interest" description="Disordered" evidence="1">
    <location>
        <begin position="28"/>
        <end position="60"/>
    </location>
</feature>
<evidence type="ECO:0000256" key="1">
    <source>
        <dbReference type="SAM" id="MobiDB-lite"/>
    </source>
</evidence>
<proteinExistence type="predicted"/>